<dbReference type="GO" id="GO:0006487">
    <property type="term" value="P:protein N-linked glycosylation"/>
    <property type="evidence" value="ECO:0007669"/>
    <property type="project" value="TreeGrafter"/>
</dbReference>
<evidence type="ECO:0000256" key="2">
    <source>
        <dbReference type="ARBA" id="ARBA00022679"/>
    </source>
</evidence>
<dbReference type="AlphaFoldDB" id="A0A158CG89"/>
<sequence length="448" mass="50836">MTTHVISFFADDAARASFENHRRYCARHSYAHDYVDASAVNWPHLRTLLKYQVLLRTLRDRADGDLVLLLTEDCLLLRDVPCETLMLDETRDWIVQWDGAGESRYVMAAFQLWRNTPAARERVQRICSGTKFGGALASESDLLQALEPLEFNAMIEGYFPVVLAAVHVDPVWAQWPAFALALADIPAAPKNHPVFADLRDLFAEHVNECQARGRPYVTLPSPGDDTAAPDYEASNRISPIALAMLYTPNIREYGEVAARNLRRYCDRHGYALHLYRDVPSEAGKGASGNWLKPWVLRRHLADHEWVFWIDADVLVVDQGRPLEPLLEDRQRVIASDISWQFNSGIMGFRNTQENFDLLAEIEQTIGGVADKSSTYASGGDQDVFIKVLQRHGMADDRDLLDCTTLNTPYQLQTRDSFMVHYMHMWPSLRALVMHHGDAASQMRGARRP</sequence>
<protein>
    <submittedName>
        <fullName evidence="3">Galactosyl transferase GMA12/MNN10 domain protein</fullName>
    </submittedName>
</protein>
<proteinExistence type="predicted"/>
<dbReference type="RefSeq" id="WP_061170393.1">
    <property type="nucleotide sequence ID" value="NZ_FCOA02000022.1"/>
</dbReference>
<dbReference type="Gene3D" id="3.90.550.10">
    <property type="entry name" value="Spore Coat Polysaccharide Biosynthesis Protein SpsA, Chain A"/>
    <property type="match status" value="1"/>
</dbReference>
<dbReference type="SUPFAM" id="SSF53448">
    <property type="entry name" value="Nucleotide-diphospho-sugar transferases"/>
    <property type="match status" value="1"/>
</dbReference>
<evidence type="ECO:0000313" key="3">
    <source>
        <dbReference type="EMBL" id="SAK81280.1"/>
    </source>
</evidence>
<name>A0A158CG89_9BURK</name>
<dbReference type="InterPro" id="IPR008630">
    <property type="entry name" value="Glyco_trans_34"/>
</dbReference>
<keyword evidence="4" id="KW-1185">Reference proteome</keyword>
<dbReference type="Pfam" id="PF05637">
    <property type="entry name" value="Glyco_transf_34"/>
    <property type="match status" value="1"/>
</dbReference>
<keyword evidence="1" id="KW-0328">Glycosyltransferase</keyword>
<organism evidence="3 4">
    <name type="scientific">Caballeronia hypogeia</name>
    <dbReference type="NCBI Taxonomy" id="1777140"/>
    <lineage>
        <taxon>Bacteria</taxon>
        <taxon>Pseudomonadati</taxon>
        <taxon>Pseudomonadota</taxon>
        <taxon>Betaproteobacteria</taxon>
        <taxon>Burkholderiales</taxon>
        <taxon>Burkholderiaceae</taxon>
        <taxon>Caballeronia</taxon>
    </lineage>
</organism>
<accession>A0A158CG89</accession>
<dbReference type="PANTHER" id="PTHR31306:SF4">
    <property type="entry name" value="ALPHA-1,2-GALACTOSYLTRANSFERASE"/>
    <property type="match status" value="1"/>
</dbReference>
<evidence type="ECO:0000313" key="4">
    <source>
        <dbReference type="Proteomes" id="UP000054851"/>
    </source>
</evidence>
<dbReference type="PANTHER" id="PTHR31306">
    <property type="entry name" value="ALPHA-1,6-MANNOSYLTRANSFERASE MNN11-RELATED"/>
    <property type="match status" value="1"/>
</dbReference>
<keyword evidence="2 3" id="KW-0808">Transferase</keyword>
<gene>
    <name evidence="3" type="ORF">AWB79_05309</name>
</gene>
<reference evidence="3" key="1">
    <citation type="submission" date="2016-01" db="EMBL/GenBank/DDBJ databases">
        <authorList>
            <person name="Peeters C."/>
        </authorList>
    </citation>
    <scope>NUCLEOTIDE SEQUENCE</scope>
    <source>
        <strain evidence="3">LMG 29322</strain>
    </source>
</reference>
<dbReference type="InterPro" id="IPR029044">
    <property type="entry name" value="Nucleotide-diphossugar_trans"/>
</dbReference>
<dbReference type="GO" id="GO:0016757">
    <property type="term" value="F:glycosyltransferase activity"/>
    <property type="evidence" value="ECO:0007669"/>
    <property type="project" value="UniProtKB-KW"/>
</dbReference>
<evidence type="ECO:0000256" key="1">
    <source>
        <dbReference type="ARBA" id="ARBA00022676"/>
    </source>
</evidence>
<dbReference type="OrthoDB" id="8829532at2"/>
<dbReference type="GO" id="GO:0016020">
    <property type="term" value="C:membrane"/>
    <property type="evidence" value="ECO:0007669"/>
    <property type="project" value="InterPro"/>
</dbReference>
<dbReference type="EMBL" id="FCOA02000022">
    <property type="protein sequence ID" value="SAK81280.1"/>
    <property type="molecule type" value="Genomic_DNA"/>
</dbReference>
<dbReference type="STRING" id="1777140.AWB79_05309"/>
<comment type="caution">
    <text evidence="3">The sequence shown here is derived from an EMBL/GenBank/DDBJ whole genome shotgun (WGS) entry which is preliminary data.</text>
</comment>
<dbReference type="Proteomes" id="UP000054851">
    <property type="component" value="Unassembled WGS sequence"/>
</dbReference>